<proteinExistence type="predicted"/>
<name>A0A378LVZ5_9GAMM</name>
<evidence type="ECO:0000313" key="4">
    <source>
        <dbReference type="Proteomes" id="UP000255297"/>
    </source>
</evidence>
<keyword evidence="2" id="KW-1133">Transmembrane helix</keyword>
<dbReference type="EMBL" id="UGPB01000001">
    <property type="protein sequence ID" value="STY30047.1"/>
    <property type="molecule type" value="Genomic_DNA"/>
</dbReference>
<feature type="compositionally biased region" description="Basic residues" evidence="1">
    <location>
        <begin position="188"/>
        <end position="203"/>
    </location>
</feature>
<feature type="transmembrane region" description="Helical" evidence="2">
    <location>
        <begin position="128"/>
        <end position="153"/>
    </location>
</feature>
<keyword evidence="2" id="KW-0812">Transmembrane</keyword>
<organism evidence="3 4">
    <name type="scientific">Legionella wadsworthii</name>
    <dbReference type="NCBI Taxonomy" id="28088"/>
    <lineage>
        <taxon>Bacteria</taxon>
        <taxon>Pseudomonadati</taxon>
        <taxon>Pseudomonadota</taxon>
        <taxon>Gammaproteobacteria</taxon>
        <taxon>Legionellales</taxon>
        <taxon>Legionellaceae</taxon>
        <taxon>Legionella</taxon>
    </lineage>
</organism>
<evidence type="ECO:0000256" key="2">
    <source>
        <dbReference type="SAM" id="Phobius"/>
    </source>
</evidence>
<reference evidence="3 4" key="1">
    <citation type="submission" date="2018-06" db="EMBL/GenBank/DDBJ databases">
        <authorList>
            <consortium name="Pathogen Informatics"/>
            <person name="Doyle S."/>
        </authorList>
    </citation>
    <scope>NUCLEOTIDE SEQUENCE [LARGE SCALE GENOMIC DNA]</scope>
    <source>
        <strain evidence="3 4">NCTC11532</strain>
    </source>
</reference>
<protein>
    <submittedName>
        <fullName evidence="3">Uncharacterized protein</fullName>
    </submittedName>
</protein>
<accession>A0A378LVZ5</accession>
<keyword evidence="2" id="KW-0472">Membrane</keyword>
<gene>
    <name evidence="3" type="ORF">NCTC11532_02207</name>
</gene>
<evidence type="ECO:0000256" key="1">
    <source>
        <dbReference type="SAM" id="MobiDB-lite"/>
    </source>
</evidence>
<keyword evidence="4" id="KW-1185">Reference proteome</keyword>
<feature type="transmembrane region" description="Helical" evidence="2">
    <location>
        <begin position="20"/>
        <end position="45"/>
    </location>
</feature>
<feature type="transmembrane region" description="Helical" evidence="2">
    <location>
        <begin position="86"/>
        <end position="108"/>
    </location>
</feature>
<feature type="transmembrane region" description="Helical" evidence="2">
    <location>
        <begin position="51"/>
        <end position="74"/>
    </location>
</feature>
<dbReference type="OrthoDB" id="5652230at2"/>
<dbReference type="RefSeq" id="WP_031564464.1">
    <property type="nucleotide sequence ID" value="NZ_CAAAIS010000001.1"/>
</dbReference>
<dbReference type="Proteomes" id="UP000255297">
    <property type="component" value="Unassembled WGS sequence"/>
</dbReference>
<dbReference type="STRING" id="1122170.GCA_000701265_00280"/>
<sequence>MYHKTNKQDLALEFPNPRLLATVFYGLLSVVGTILINGFLTIIGIKELVPLFEAIILGMVVASITGAIFGKNIVHCPRPYKLKTFFLGFIMVLLSLPFFDLGLLFFMYTSENPSMAIANAHDFISAYLLVLGYSYILFGFLLAIASGLASIYLRGQFVYHVLHTDQRKSHRLPRYINVASPTKEEKRKTKTVSRTRTLQRKKS</sequence>
<dbReference type="AlphaFoldDB" id="A0A378LVZ5"/>
<evidence type="ECO:0000313" key="3">
    <source>
        <dbReference type="EMBL" id="STY30047.1"/>
    </source>
</evidence>
<feature type="region of interest" description="Disordered" evidence="1">
    <location>
        <begin position="181"/>
        <end position="203"/>
    </location>
</feature>